<accession>A0ABX2XIV7</accession>
<sequence>MTKKIRFNPFFRLRIGVICVQNRTFYLASEIACFLAKTKKIHKIEITFKFVDFLVEIVVY</sequence>
<evidence type="ECO:0000313" key="1">
    <source>
        <dbReference type="EMBL" id="OCB73913.1"/>
    </source>
</evidence>
<gene>
    <name evidence="1" type="ORF">FLP_14720</name>
</gene>
<reference evidence="2" key="1">
    <citation type="submission" date="2016-03" db="EMBL/GenBank/DDBJ databases">
        <title>Draft genome sequence of Paenibacillus glacialis DSM 22343.</title>
        <authorList>
            <person name="Shin S.-K."/>
            <person name="Yi H."/>
        </authorList>
    </citation>
    <scope>NUCLEOTIDE SEQUENCE [LARGE SCALE GENOMIC DNA]</scope>
    <source>
        <strain evidence="2">CCUG 60099</strain>
    </source>
</reference>
<dbReference type="EMBL" id="LVEN01000027">
    <property type="protein sequence ID" value="OCB73913.1"/>
    <property type="molecule type" value="Genomic_DNA"/>
</dbReference>
<organism evidence="1 2">
    <name type="scientific">Flavobacterium piscis</name>
    <dbReference type="NCBI Taxonomy" id="1114874"/>
    <lineage>
        <taxon>Bacteria</taxon>
        <taxon>Pseudomonadati</taxon>
        <taxon>Bacteroidota</taxon>
        <taxon>Flavobacteriia</taxon>
        <taxon>Flavobacteriales</taxon>
        <taxon>Flavobacteriaceae</taxon>
        <taxon>Flavobacterium</taxon>
    </lineage>
</organism>
<protein>
    <submittedName>
        <fullName evidence="1">Uncharacterized protein</fullName>
    </submittedName>
</protein>
<comment type="caution">
    <text evidence="1">The sequence shown here is derived from an EMBL/GenBank/DDBJ whole genome shotgun (WGS) entry which is preliminary data.</text>
</comment>
<keyword evidence="2" id="KW-1185">Reference proteome</keyword>
<proteinExistence type="predicted"/>
<dbReference type="Proteomes" id="UP000093343">
    <property type="component" value="Unassembled WGS sequence"/>
</dbReference>
<evidence type="ECO:0000313" key="2">
    <source>
        <dbReference type="Proteomes" id="UP000093343"/>
    </source>
</evidence>
<name>A0ABX2XIV7_9FLAO</name>